<accession>A0A6P8Z5A3</accession>
<gene>
    <name evidence="8" type="primary">LOC117649221</name>
</gene>
<dbReference type="InterPro" id="IPR042178">
    <property type="entry name" value="Serpin_sf_1"/>
</dbReference>
<dbReference type="PANTHER" id="PTHR11461">
    <property type="entry name" value="SERINE PROTEASE INHIBITOR, SERPIN"/>
    <property type="match status" value="1"/>
</dbReference>
<dbReference type="OrthoDB" id="10063692at2759"/>
<feature type="region of interest" description="Disordered" evidence="4">
    <location>
        <begin position="561"/>
        <end position="598"/>
    </location>
</feature>
<dbReference type="Gene3D" id="3.30.497.10">
    <property type="entry name" value="Antithrombin, subunit I, domain 2"/>
    <property type="match status" value="2"/>
</dbReference>
<keyword evidence="5" id="KW-0732">Signal</keyword>
<reference evidence="8" key="1">
    <citation type="submission" date="2025-08" db="UniProtKB">
        <authorList>
            <consortium name="RefSeq"/>
        </authorList>
    </citation>
    <scope>IDENTIFICATION</scope>
    <source>
        <tissue evidence="8">Total insect</tissue>
    </source>
</reference>
<dbReference type="FunCoup" id="A0A6P8Z5A3">
    <property type="interactions" value="19"/>
</dbReference>
<dbReference type="AlphaFoldDB" id="A0A6P8Z5A3"/>
<dbReference type="SMART" id="SM00093">
    <property type="entry name" value="SERPIN"/>
    <property type="match status" value="1"/>
</dbReference>
<dbReference type="GO" id="GO:0004867">
    <property type="term" value="F:serine-type endopeptidase inhibitor activity"/>
    <property type="evidence" value="ECO:0007669"/>
    <property type="project" value="UniProtKB-KW"/>
</dbReference>
<feature type="domain" description="Serpin" evidence="6">
    <location>
        <begin position="43"/>
        <end position="562"/>
    </location>
</feature>
<evidence type="ECO:0000256" key="1">
    <source>
        <dbReference type="ARBA" id="ARBA00022690"/>
    </source>
</evidence>
<dbReference type="PANTHER" id="PTHR11461:SF292">
    <property type="entry name" value="SERPIN 100A"/>
    <property type="match status" value="1"/>
</dbReference>
<sequence>MKIALAVVSVLAVLAACTAYPYAPKQATTPGAFIGEGINGIAAALLQDSADKNCNAAYSPLGYSAILAALAEGASGKTRSQMLSALKLPQDSSLTRATYRSVLSRMREKNTVGKPEFRSWFYVYAKSIQLEVPFTNVLKDHYLMDVRDIQAIEEDTPEEFFVNKDDAPAAAPAPEAPVAPEAPAAPAAPETPAAPEAPAAPAEASEDIQKQPALDEPLAKPTEEIKEDVKEDEKKEELPVEAAIAQDAVVDAIDAIKAEIPAKEAEAADAVPQQEDTAKVGEAATSHHEEEEAVEKPAAVEDKVSLAKFGKDEKKPSGDKKKDDKKKGREAEDTNGRQPSGGPFLLTTFNALYYRGTWQVPFDAKFKDDFFVGDGRGETKEVTTIRTQGAFRIGDIKELNATAIELPYKGDGGRYSLLVLLPRVQDGLPKLTEALTKYSFRYLAKNMREKQVDVAIPEFEIDCISHPQPVFKKLGMTSMFEKEAAEFPGISKSQRLYLQDDGMAQLVRFKVDDKTAIANYLSAMSMSTRSGLSVFHANHPFVFYLRDNLDNLTILVGRVTDPTKRPDNSAFENLPQGPAAEVPEPPQEPEQPEQPDAE</sequence>
<dbReference type="InParanoid" id="A0A6P8Z5A3"/>
<dbReference type="InterPro" id="IPR000215">
    <property type="entry name" value="Serpin_fam"/>
</dbReference>
<evidence type="ECO:0000256" key="3">
    <source>
        <dbReference type="RuleBase" id="RU000411"/>
    </source>
</evidence>
<comment type="similarity">
    <text evidence="3">Belongs to the serpin family.</text>
</comment>
<proteinExistence type="inferred from homology"/>
<name>A0A6P8Z5A3_THRPL</name>
<feature type="compositionally biased region" description="Basic and acidic residues" evidence="4">
    <location>
        <begin position="217"/>
        <end position="238"/>
    </location>
</feature>
<feature type="compositionally biased region" description="Low complexity" evidence="4">
    <location>
        <begin position="168"/>
        <end position="203"/>
    </location>
</feature>
<dbReference type="Pfam" id="PF00079">
    <property type="entry name" value="Serpin"/>
    <property type="match status" value="2"/>
</dbReference>
<dbReference type="InterPro" id="IPR036186">
    <property type="entry name" value="Serpin_sf"/>
</dbReference>
<feature type="region of interest" description="Disordered" evidence="4">
    <location>
        <begin position="264"/>
        <end position="342"/>
    </location>
</feature>
<keyword evidence="1" id="KW-0646">Protease inhibitor</keyword>
<dbReference type="CDD" id="cd00172">
    <property type="entry name" value="serpin"/>
    <property type="match status" value="1"/>
</dbReference>
<evidence type="ECO:0000256" key="4">
    <source>
        <dbReference type="SAM" id="MobiDB-lite"/>
    </source>
</evidence>
<organism evidence="8">
    <name type="scientific">Thrips palmi</name>
    <name type="common">Melon thrips</name>
    <dbReference type="NCBI Taxonomy" id="161013"/>
    <lineage>
        <taxon>Eukaryota</taxon>
        <taxon>Metazoa</taxon>
        <taxon>Ecdysozoa</taxon>
        <taxon>Arthropoda</taxon>
        <taxon>Hexapoda</taxon>
        <taxon>Insecta</taxon>
        <taxon>Pterygota</taxon>
        <taxon>Neoptera</taxon>
        <taxon>Paraneoptera</taxon>
        <taxon>Thysanoptera</taxon>
        <taxon>Terebrantia</taxon>
        <taxon>Thripoidea</taxon>
        <taxon>Thripidae</taxon>
        <taxon>Thrips</taxon>
    </lineage>
</organism>
<evidence type="ECO:0000256" key="5">
    <source>
        <dbReference type="SAM" id="SignalP"/>
    </source>
</evidence>
<dbReference type="Proteomes" id="UP000515158">
    <property type="component" value="Unplaced"/>
</dbReference>
<evidence type="ECO:0000313" key="8">
    <source>
        <dbReference type="RefSeq" id="XP_034247648.1"/>
    </source>
</evidence>
<evidence type="ECO:0000313" key="7">
    <source>
        <dbReference type="Proteomes" id="UP000515158"/>
    </source>
</evidence>
<feature type="chain" id="PRO_5028319412" evidence="5">
    <location>
        <begin position="20"/>
        <end position="598"/>
    </location>
</feature>
<dbReference type="Gene3D" id="2.30.39.10">
    <property type="entry name" value="Alpha-1-antitrypsin, domain 1"/>
    <property type="match status" value="1"/>
</dbReference>
<feature type="region of interest" description="Disordered" evidence="4">
    <location>
        <begin position="168"/>
        <end position="238"/>
    </location>
</feature>
<keyword evidence="7" id="KW-1185">Reference proteome</keyword>
<dbReference type="PROSITE" id="PS00284">
    <property type="entry name" value="SERPIN"/>
    <property type="match status" value="1"/>
</dbReference>
<dbReference type="InterPro" id="IPR023795">
    <property type="entry name" value="Serpin_CS"/>
</dbReference>
<dbReference type="GO" id="GO:0005615">
    <property type="term" value="C:extracellular space"/>
    <property type="evidence" value="ECO:0007669"/>
    <property type="project" value="InterPro"/>
</dbReference>
<dbReference type="InterPro" id="IPR042185">
    <property type="entry name" value="Serpin_sf_2"/>
</dbReference>
<keyword evidence="2" id="KW-0722">Serine protease inhibitor</keyword>
<evidence type="ECO:0000256" key="2">
    <source>
        <dbReference type="ARBA" id="ARBA00022900"/>
    </source>
</evidence>
<dbReference type="InterPro" id="IPR023796">
    <property type="entry name" value="Serpin_dom"/>
</dbReference>
<feature type="compositionally biased region" description="Basic and acidic residues" evidence="4">
    <location>
        <begin position="285"/>
        <end position="335"/>
    </location>
</feature>
<dbReference type="PROSITE" id="PS51257">
    <property type="entry name" value="PROKAR_LIPOPROTEIN"/>
    <property type="match status" value="1"/>
</dbReference>
<dbReference type="SUPFAM" id="SSF56574">
    <property type="entry name" value="Serpins"/>
    <property type="match status" value="1"/>
</dbReference>
<dbReference type="GeneID" id="117649221"/>
<protein>
    <submittedName>
        <fullName evidence="8">Serpin H1-like</fullName>
    </submittedName>
</protein>
<feature type="signal peptide" evidence="5">
    <location>
        <begin position="1"/>
        <end position="19"/>
    </location>
</feature>
<evidence type="ECO:0000259" key="6">
    <source>
        <dbReference type="SMART" id="SM00093"/>
    </source>
</evidence>
<dbReference type="KEGG" id="tpal:117649221"/>
<dbReference type="RefSeq" id="XP_034247648.1">
    <property type="nucleotide sequence ID" value="XM_034391757.1"/>
</dbReference>